<gene>
    <name evidence="2" type="ORF">GGQ68_003456</name>
</gene>
<name>A0A7W6GTI5_9RHOB</name>
<dbReference type="Proteomes" id="UP000541426">
    <property type="component" value="Unassembled WGS sequence"/>
</dbReference>
<dbReference type="SUPFAM" id="SSF53955">
    <property type="entry name" value="Lysozyme-like"/>
    <property type="match status" value="1"/>
</dbReference>
<evidence type="ECO:0008006" key="4">
    <source>
        <dbReference type="Google" id="ProtNLM"/>
    </source>
</evidence>
<evidence type="ECO:0000256" key="1">
    <source>
        <dbReference type="SAM" id="SignalP"/>
    </source>
</evidence>
<dbReference type="RefSeq" id="WP_183968019.1">
    <property type="nucleotide sequence ID" value="NZ_BAABBZ010000058.1"/>
</dbReference>
<reference evidence="2 3" key="1">
    <citation type="submission" date="2020-08" db="EMBL/GenBank/DDBJ databases">
        <title>Genomic Encyclopedia of Type Strains, Phase IV (KMG-IV): sequencing the most valuable type-strain genomes for metagenomic binning, comparative biology and taxonomic classification.</title>
        <authorList>
            <person name="Goeker M."/>
        </authorList>
    </citation>
    <scope>NUCLEOTIDE SEQUENCE [LARGE SCALE GENOMIC DNA]</scope>
    <source>
        <strain evidence="2 3">DSM 102235</strain>
    </source>
</reference>
<keyword evidence="3" id="KW-1185">Reference proteome</keyword>
<dbReference type="Gene3D" id="1.10.530.10">
    <property type="match status" value="1"/>
</dbReference>
<dbReference type="AlphaFoldDB" id="A0A7W6GTI5"/>
<dbReference type="CDD" id="cd13400">
    <property type="entry name" value="LT_IagB-like"/>
    <property type="match status" value="1"/>
</dbReference>
<organism evidence="2 3">
    <name type="scientific">Sagittula marina</name>
    <dbReference type="NCBI Taxonomy" id="943940"/>
    <lineage>
        <taxon>Bacteria</taxon>
        <taxon>Pseudomonadati</taxon>
        <taxon>Pseudomonadota</taxon>
        <taxon>Alphaproteobacteria</taxon>
        <taxon>Rhodobacterales</taxon>
        <taxon>Roseobacteraceae</taxon>
        <taxon>Sagittula</taxon>
    </lineage>
</organism>
<keyword evidence="1" id="KW-0732">Signal</keyword>
<accession>A0A7W6GTI5</accession>
<feature type="signal peptide" evidence="1">
    <location>
        <begin position="1"/>
        <end position="21"/>
    </location>
</feature>
<protein>
    <recommendedName>
        <fullName evidence="4">Transglycosylase SLT domain-containing protein</fullName>
    </recommendedName>
</protein>
<proteinExistence type="predicted"/>
<evidence type="ECO:0000313" key="3">
    <source>
        <dbReference type="Proteomes" id="UP000541426"/>
    </source>
</evidence>
<feature type="chain" id="PRO_5030780185" description="Transglycosylase SLT domain-containing protein" evidence="1">
    <location>
        <begin position="22"/>
        <end position="270"/>
    </location>
</feature>
<dbReference type="InterPro" id="IPR023346">
    <property type="entry name" value="Lysozyme-like_dom_sf"/>
</dbReference>
<comment type="caution">
    <text evidence="2">The sequence shown here is derived from an EMBL/GenBank/DDBJ whole genome shotgun (WGS) entry which is preliminary data.</text>
</comment>
<sequence length="270" mass="28917">MRVFRVAMVCTAVLAGQGALADWSDFYRPSATVSSGAIAGSEGDPAGICVREILRAQVKHQIPGNLLLGIGLQESGMMHKGELTIWPWVANADGDGRFFDTPAQAASWVRARQASGVSSIDIGCMQVNLRWHPEAFAALEEGFDPARNVDYAARFLKRLHDREGDWIAAAGHYHSATDAQQEVYLGRLEQNVGIANDRLDIFRQLAAAGGGAGRSPIASTSGRVVADPLPGGHFWTSEITLRSGAAASGGRSLFGREVLSPVLPAFRKMF</sequence>
<evidence type="ECO:0000313" key="2">
    <source>
        <dbReference type="EMBL" id="MBB3987110.1"/>
    </source>
</evidence>
<dbReference type="EMBL" id="JACIEJ010000009">
    <property type="protein sequence ID" value="MBB3987110.1"/>
    <property type="molecule type" value="Genomic_DNA"/>
</dbReference>